<evidence type="ECO:0000256" key="3">
    <source>
        <dbReference type="ARBA" id="ARBA00023315"/>
    </source>
</evidence>
<dbReference type="PANTHER" id="PTHR22589">
    <property type="entry name" value="CARNITINE O-ACYLTRANSFERASE"/>
    <property type="match status" value="1"/>
</dbReference>
<gene>
    <name evidence="5" type="ORF">ASCRUDRAFT_74722</name>
</gene>
<dbReference type="OrthoDB" id="240216at2759"/>
<sequence>MTASIPERVLPKLTIPPLEHSIEAFLSALKPLQSPENYLSSVETLSNFKENEIINILQQHLEKYSSDLNTKNYLDLFSNVRNHNATNIYSEYRGKILPRNPYFILEADPKSKFSIFPPTQTERASVLVSSALKFIVSLRKGKIPNDVTPKSGNPLSTRSYYNLFGTTRFPSNRGHGINIKQDQKSKHLVILSNTQFWILQVLDDDNNIIFKENELEIFFQKIVYDAQNFNTLDPTKVAIASISSTNRTSWASARRLLNNNETNSKNLNSIDTALFVLNLDMDESYLKDDNFPSSIAHGYSKISQGFQVGSGISRWYDKLQIIVAKNSKTCVMWEPTSCDGTTVLRFVSDIYTDTILRLAIKINNNSRFSLWLDDIKYVSNDYKKPGLLKLKWDSSDIQLLKEIHLSETRLGDMLCRYEHKYKNFTKHVGNNLFTQKYNLNPDSLVQLAIQIAFYALYGKTPSTFESVSTRRFENGRSEMCSIQNDLILNISQNFISNVSTIQRWSLIQKGIEEINRLKSASMHGRGFEKHFKALKLAYIMRNYINDLHKDVSNLPQIPEIENLKDIEQKIPLLFNEKGLYELIFEPEILAVNCGNPSLKFFSVTPAHPNGFGIGYIIKEDLISLTICSQFRQNERFIHTLQWVFNEIYFLWKNVGKLKNHASLVSAEEMLRTISMATGDSNNDSTFSMNRSESLAVNNDPEYSLGGYGFFDVDDLQFRNQSTEASTKISRNASYAQNLTSLQNSNHFNHLRKQLHSRLSDGFENRLSGLNQNDFSENEPVGELQTKQFVLDKQLKLSIGNSIALRED</sequence>
<reference evidence="6" key="1">
    <citation type="submission" date="2016-05" db="EMBL/GenBank/DDBJ databases">
        <title>Comparative genomics of biotechnologically important yeasts.</title>
        <authorList>
            <consortium name="DOE Joint Genome Institute"/>
            <person name="Riley R."/>
            <person name="Haridas S."/>
            <person name="Wolfe K.H."/>
            <person name="Lopes M.R."/>
            <person name="Hittinger C.T."/>
            <person name="Goker M."/>
            <person name="Salamov A."/>
            <person name="Wisecaver J."/>
            <person name="Long T.M."/>
            <person name="Aerts A.L."/>
            <person name="Barry K."/>
            <person name="Choi C."/>
            <person name="Clum A."/>
            <person name="Coughlan A.Y."/>
            <person name="Deshpande S."/>
            <person name="Douglass A.P."/>
            <person name="Hanson S.J."/>
            <person name="Klenk H.-P."/>
            <person name="Labutti K."/>
            <person name="Lapidus A."/>
            <person name="Lindquist E."/>
            <person name="Lipzen A."/>
            <person name="Meier-Kolthoff J.P."/>
            <person name="Ohm R.A."/>
            <person name="Otillar R.P."/>
            <person name="Pangilinan J."/>
            <person name="Peng Y."/>
            <person name="Rokas A."/>
            <person name="Rosa C.A."/>
            <person name="Scheuner C."/>
            <person name="Sibirny A.A."/>
            <person name="Slot J.C."/>
            <person name="Stielow J.B."/>
            <person name="Sun H."/>
            <person name="Kurtzman C.P."/>
            <person name="Blackwell M."/>
            <person name="Grigoriev I.V."/>
            <person name="Jeffries T.W."/>
        </authorList>
    </citation>
    <scope>NUCLEOTIDE SEQUENCE [LARGE SCALE GENOMIC DNA]</scope>
    <source>
        <strain evidence="6">DSM 1968</strain>
    </source>
</reference>
<dbReference type="GO" id="GO:0004092">
    <property type="term" value="F:carnitine O-acetyltransferase activity"/>
    <property type="evidence" value="ECO:0007669"/>
    <property type="project" value="TreeGrafter"/>
</dbReference>
<dbReference type="AlphaFoldDB" id="A0A1D2VL25"/>
<name>A0A1D2VL25_9ASCO</name>
<dbReference type="EMBL" id="KV454477">
    <property type="protein sequence ID" value="ODV62311.1"/>
    <property type="molecule type" value="Genomic_DNA"/>
</dbReference>
<dbReference type="PANTHER" id="PTHR22589:SF48">
    <property type="entry name" value="CARNITINE O-ACETYLTRANSFERASE YAT2"/>
    <property type="match status" value="1"/>
</dbReference>
<dbReference type="GeneID" id="30966432"/>
<dbReference type="GO" id="GO:0009437">
    <property type="term" value="P:carnitine metabolic process"/>
    <property type="evidence" value="ECO:0007669"/>
    <property type="project" value="TreeGrafter"/>
</dbReference>
<organism evidence="5 6">
    <name type="scientific">Ascoidea rubescens DSM 1968</name>
    <dbReference type="NCBI Taxonomy" id="1344418"/>
    <lineage>
        <taxon>Eukaryota</taxon>
        <taxon>Fungi</taxon>
        <taxon>Dikarya</taxon>
        <taxon>Ascomycota</taxon>
        <taxon>Saccharomycotina</taxon>
        <taxon>Saccharomycetes</taxon>
        <taxon>Ascoideaceae</taxon>
        <taxon>Ascoidea</taxon>
    </lineage>
</organism>
<dbReference type="Pfam" id="PF00755">
    <property type="entry name" value="Carn_acyltransf"/>
    <property type="match status" value="1"/>
</dbReference>
<dbReference type="FunCoup" id="A0A1D2VL25">
    <property type="interactions" value="51"/>
</dbReference>
<dbReference type="InterPro" id="IPR000542">
    <property type="entry name" value="Carn_acyl_trans"/>
</dbReference>
<dbReference type="RefSeq" id="XP_020048618.1">
    <property type="nucleotide sequence ID" value="XM_020192796.1"/>
</dbReference>
<dbReference type="Proteomes" id="UP000095038">
    <property type="component" value="Unassembled WGS sequence"/>
</dbReference>
<evidence type="ECO:0000256" key="2">
    <source>
        <dbReference type="ARBA" id="ARBA00022679"/>
    </source>
</evidence>
<dbReference type="InterPro" id="IPR042231">
    <property type="entry name" value="Cho/carn_acyl_trans_2"/>
</dbReference>
<accession>A0A1D2VL25</accession>
<dbReference type="InParanoid" id="A0A1D2VL25"/>
<evidence type="ECO:0000313" key="5">
    <source>
        <dbReference type="EMBL" id="ODV62311.1"/>
    </source>
</evidence>
<keyword evidence="3 5" id="KW-0012">Acyltransferase</keyword>
<protein>
    <submittedName>
        <fullName evidence="5">CoA-dependent acyltransferase</fullName>
    </submittedName>
</protein>
<dbReference type="Gene3D" id="3.30.559.10">
    <property type="entry name" value="Chloramphenicol acetyltransferase-like domain"/>
    <property type="match status" value="1"/>
</dbReference>
<dbReference type="Gene3D" id="3.30.559.70">
    <property type="entry name" value="Choline/Carnitine o-acyltransferase, domain 2"/>
    <property type="match status" value="1"/>
</dbReference>
<evidence type="ECO:0000259" key="4">
    <source>
        <dbReference type="Pfam" id="PF00755"/>
    </source>
</evidence>
<evidence type="ECO:0000256" key="1">
    <source>
        <dbReference type="ARBA" id="ARBA00005232"/>
    </source>
</evidence>
<proteinExistence type="inferred from homology"/>
<evidence type="ECO:0000313" key="6">
    <source>
        <dbReference type="Proteomes" id="UP000095038"/>
    </source>
</evidence>
<dbReference type="InterPro" id="IPR023213">
    <property type="entry name" value="CAT-like_dom_sf"/>
</dbReference>
<dbReference type="SUPFAM" id="SSF52777">
    <property type="entry name" value="CoA-dependent acyltransferases"/>
    <property type="match status" value="2"/>
</dbReference>
<feature type="domain" description="Choline/carnitine acyltransferase" evidence="4">
    <location>
        <begin position="13"/>
        <end position="641"/>
    </location>
</feature>
<dbReference type="STRING" id="1344418.A0A1D2VL25"/>
<dbReference type="InterPro" id="IPR039551">
    <property type="entry name" value="Cho/carn_acyl_trans"/>
</dbReference>
<keyword evidence="6" id="KW-1185">Reference proteome</keyword>
<comment type="similarity">
    <text evidence="1">Belongs to the carnitine/choline acetyltransferase family.</text>
</comment>
<dbReference type="GO" id="GO:0005829">
    <property type="term" value="C:cytosol"/>
    <property type="evidence" value="ECO:0007669"/>
    <property type="project" value="TreeGrafter"/>
</dbReference>
<keyword evidence="2 5" id="KW-0808">Transferase</keyword>